<evidence type="ECO:0000313" key="2">
    <source>
        <dbReference type="Proteomes" id="UP000255164"/>
    </source>
</evidence>
<dbReference type="InterPro" id="IPR047914">
    <property type="entry name" value="TagK-like_C"/>
</dbReference>
<dbReference type="NCBIfam" id="NF033419">
    <property type="entry name" value="T6SS_TagK_dom"/>
    <property type="match status" value="1"/>
</dbReference>
<name>A0A2S8JRU6_ECOLX</name>
<organism evidence="1 2">
    <name type="scientific">Escherichia coli</name>
    <dbReference type="NCBI Taxonomy" id="562"/>
    <lineage>
        <taxon>Bacteria</taxon>
        <taxon>Pseudomonadati</taxon>
        <taxon>Pseudomonadota</taxon>
        <taxon>Gammaproteobacteria</taxon>
        <taxon>Enterobacterales</taxon>
        <taxon>Enterobacteriaceae</taxon>
        <taxon>Escherichia</taxon>
    </lineage>
</organism>
<dbReference type="AlphaFoldDB" id="A0A2S8JRU6"/>
<dbReference type="EMBL" id="UFZA01000001">
    <property type="protein sequence ID" value="STE03012.1"/>
    <property type="molecule type" value="Genomic_DNA"/>
</dbReference>
<dbReference type="RefSeq" id="WP_064226684.1">
    <property type="nucleotide sequence ID" value="NZ_BKBY01000028.1"/>
</dbReference>
<dbReference type="NCBIfam" id="NF033418">
    <property type="entry name" value="T6SS_TagK"/>
    <property type="match status" value="1"/>
</dbReference>
<sequence length="306" mass="34443">MKPNITWGLQKIQAHGIADNTIYATEGTQIIFTVTSPWIPVFEVNDDVKIALSLTRHEEAWWIINQSTEYCCTVNDQIVEPHHRMRLNEGDLIEWGLSSWCLVHGNPSSPDLSAVKTTSQTATMSETITEYLDLDWFRQQHLTSQNPFDIIPVHGASSTGEDAKKENALTRLYQEYREALLSPEQDLHRHADPFPFNEEPSSQDLDSLRDLVTEAETLQDMVTGGLSIDAILDVLDATGEGETAWPAEKTPPDILHLLSPECAPETAHNTVLPDLTRKEHRIIGIDIDSHYRINPAQHGEISHDKQ</sequence>
<accession>A0A2S8JRU6</accession>
<reference evidence="1 2" key="1">
    <citation type="submission" date="2018-06" db="EMBL/GenBank/DDBJ databases">
        <authorList>
            <consortium name="Pathogen Informatics"/>
            <person name="Doyle S."/>
        </authorList>
    </citation>
    <scope>NUCLEOTIDE SEQUENCE [LARGE SCALE GENOMIC DNA]</scope>
    <source>
        <strain evidence="1 2">NCTC10082</strain>
    </source>
</reference>
<dbReference type="Proteomes" id="UP000255164">
    <property type="component" value="Unassembled WGS sequence"/>
</dbReference>
<proteinExistence type="predicted"/>
<gene>
    <name evidence="1" type="ORF">NCTC10082_01327</name>
</gene>
<protein>
    <submittedName>
        <fullName evidence="1">Uncharacterized protein</fullName>
    </submittedName>
</protein>
<evidence type="ECO:0000313" key="1">
    <source>
        <dbReference type="EMBL" id="STE03012.1"/>
    </source>
</evidence>